<accession>A0ACC3BF70</accession>
<name>A0ACC3BF70_9EURO</name>
<keyword evidence="2" id="KW-1185">Reference proteome</keyword>
<evidence type="ECO:0000313" key="1">
    <source>
        <dbReference type="EMBL" id="KAK1149438.1"/>
    </source>
</evidence>
<protein>
    <submittedName>
        <fullName evidence="1">Uncharacterized protein</fullName>
    </submittedName>
</protein>
<proteinExistence type="predicted"/>
<gene>
    <name evidence="1" type="ORF">N8T08_006661</name>
</gene>
<evidence type="ECO:0000313" key="2">
    <source>
        <dbReference type="Proteomes" id="UP001177260"/>
    </source>
</evidence>
<reference evidence="1 2" key="1">
    <citation type="journal article" date="2023" name="ACS Omega">
        <title>Identification of the Neoaspergillic Acid Biosynthesis Gene Cluster by Establishing an In Vitro CRISPR-Ribonucleoprotein Genetic System in Aspergillus melleus.</title>
        <authorList>
            <person name="Yuan B."/>
            <person name="Grau M.F."/>
            <person name="Murata R.M."/>
            <person name="Torok T."/>
            <person name="Venkateswaran K."/>
            <person name="Stajich J.E."/>
            <person name="Wang C.C.C."/>
        </authorList>
    </citation>
    <scope>NUCLEOTIDE SEQUENCE [LARGE SCALE GENOMIC DNA]</scope>
    <source>
        <strain evidence="1 2">IMV 1140</strain>
    </source>
</reference>
<sequence length="770" mass="87424">MEGIWTYSRPVDAGAIERNTASFTTLPVRINERNDVADAATQRALRDWENSLGDGLAERALISFSDFGNLGAFAYPEAAPERLAILTYLTDIGMLHDDGYEALEMTAATDEHRDFGLLFDPHKTAQLRPGTRAPRLKKLVSRILLEAVEVDREMGMYMFDMYNKGWLAVAGKEAVTQFTSLDAYQAYRKDDFGLSAFWAMTEFAMEIRLSDEDRKLVETVMEPIDKAVVWTNDYWSFERESWEARVNGSRINNFIEVIRQTRNMSADEAKAEGRRLLIGLEQEYTIRKKAFLAQHAPVPPHLKKWVEVVGVIVAGTHYWASRAERHRALEGRAAKHRTGPGIVDLSHANSGSSLNDGARDSFGSDSQSSRPSHSSDSPLTDYYSSSGTDGQEDENLNQVTDMRNKKPITQSDSMKDGIAMLHDAVVHCETRIKELEAENSILLEPHREQGIRIPAKATWYKPSDAALQAPIEYICSMPSKGVRSRMLEAFDYWFKADELVLNNISYLVDLLHNASLILDDIEDGSPKRRGKPSTHVIFGHSQAINSANFMFVGAVKFAQNFRSPNAISILLEELQNMYLGQSWDLYWMYNLSCPSPDEYLNMVDNKTGALFRLLVRLMQAETRQESVPTDALDQLTILFGRFFQVRDDYMNLCSDAYAQQKGAYEDLDEGKFSYPIVYCMERQERFRNIIKGVFRQQRSSIANGVVPLPLEVKEYVMENLHMSGTFEHCRQYLMQLEADIVAEIGRVEEATNEANPVLRLLLKKLSVQYQ</sequence>
<dbReference type="Proteomes" id="UP001177260">
    <property type="component" value="Unassembled WGS sequence"/>
</dbReference>
<comment type="caution">
    <text evidence="1">The sequence shown here is derived from an EMBL/GenBank/DDBJ whole genome shotgun (WGS) entry which is preliminary data.</text>
</comment>
<dbReference type="EMBL" id="JAOPJF010000004">
    <property type="protein sequence ID" value="KAK1149438.1"/>
    <property type="molecule type" value="Genomic_DNA"/>
</dbReference>
<organism evidence="1 2">
    <name type="scientific">Aspergillus melleus</name>
    <dbReference type="NCBI Taxonomy" id="138277"/>
    <lineage>
        <taxon>Eukaryota</taxon>
        <taxon>Fungi</taxon>
        <taxon>Dikarya</taxon>
        <taxon>Ascomycota</taxon>
        <taxon>Pezizomycotina</taxon>
        <taxon>Eurotiomycetes</taxon>
        <taxon>Eurotiomycetidae</taxon>
        <taxon>Eurotiales</taxon>
        <taxon>Aspergillaceae</taxon>
        <taxon>Aspergillus</taxon>
        <taxon>Aspergillus subgen. Circumdati</taxon>
    </lineage>
</organism>